<reference evidence="2" key="1">
    <citation type="submission" date="2021-12" db="EMBL/GenBank/DDBJ databases">
        <title>Description of Gramella crocea sp. nov., a new bacterium isolated from activated sludge.</title>
        <authorList>
            <person name="Zhang X."/>
        </authorList>
    </citation>
    <scope>NUCLEOTIDE SEQUENCE</scope>
    <source>
        <strain evidence="2">YB25</strain>
    </source>
</reference>
<comment type="caution">
    <text evidence="2">The sequence shown here is derived from an EMBL/GenBank/DDBJ whole genome shotgun (WGS) entry which is preliminary data.</text>
</comment>
<dbReference type="Proteomes" id="UP001139344">
    <property type="component" value="Unassembled WGS sequence"/>
</dbReference>
<gene>
    <name evidence="2" type="ORF">LU635_05895</name>
</gene>
<organism evidence="2 3">
    <name type="scientific">Christiangramia crocea</name>
    <dbReference type="NCBI Taxonomy" id="2904124"/>
    <lineage>
        <taxon>Bacteria</taxon>
        <taxon>Pseudomonadati</taxon>
        <taxon>Bacteroidota</taxon>
        <taxon>Flavobacteriia</taxon>
        <taxon>Flavobacteriales</taxon>
        <taxon>Flavobacteriaceae</taxon>
        <taxon>Christiangramia</taxon>
    </lineage>
</organism>
<dbReference type="EMBL" id="JAJSON010000015">
    <property type="protein sequence ID" value="MCG9971164.1"/>
    <property type="molecule type" value="Genomic_DNA"/>
</dbReference>
<feature type="transmembrane region" description="Helical" evidence="1">
    <location>
        <begin position="68"/>
        <end position="89"/>
    </location>
</feature>
<sequence>MNTNFDEIELEKNRLKNLKNELIIHYHQDATFYERRTYIAFFLISGVGLYACSDLYNKIESIDLLNSLSILAGFFIVPILLSVISNEFARKKSMEKAEWYQKGNEIYRKGARKYTKLENGFKIAIGSLYLLGSIGVGILYYLSF</sequence>
<dbReference type="AlphaFoldDB" id="A0A9X1UX73"/>
<proteinExistence type="predicted"/>
<protein>
    <submittedName>
        <fullName evidence="2">Uncharacterized protein</fullName>
    </submittedName>
</protein>
<accession>A0A9X1UX73</accession>
<keyword evidence="1" id="KW-1133">Transmembrane helix</keyword>
<evidence type="ECO:0000313" key="3">
    <source>
        <dbReference type="Proteomes" id="UP001139344"/>
    </source>
</evidence>
<dbReference type="RefSeq" id="WP_240097183.1">
    <property type="nucleotide sequence ID" value="NZ_JAJSON010000015.1"/>
</dbReference>
<name>A0A9X1UX73_9FLAO</name>
<evidence type="ECO:0000256" key="1">
    <source>
        <dbReference type="SAM" id="Phobius"/>
    </source>
</evidence>
<feature type="transmembrane region" description="Helical" evidence="1">
    <location>
        <begin position="121"/>
        <end position="142"/>
    </location>
</feature>
<evidence type="ECO:0000313" key="2">
    <source>
        <dbReference type="EMBL" id="MCG9971164.1"/>
    </source>
</evidence>
<feature type="transmembrane region" description="Helical" evidence="1">
    <location>
        <begin position="38"/>
        <end position="56"/>
    </location>
</feature>
<keyword evidence="3" id="KW-1185">Reference proteome</keyword>
<keyword evidence="1" id="KW-0812">Transmembrane</keyword>
<keyword evidence="1" id="KW-0472">Membrane</keyword>